<dbReference type="Pfam" id="PF03237">
    <property type="entry name" value="Terminase_6N"/>
    <property type="match status" value="1"/>
</dbReference>
<gene>
    <name evidence="1" type="ORF">OG579_16970</name>
</gene>
<proteinExistence type="predicted"/>
<reference evidence="1 2" key="1">
    <citation type="submission" date="2022-10" db="EMBL/GenBank/DDBJ databases">
        <title>The complete genomes of actinobacterial strains from the NBC collection.</title>
        <authorList>
            <person name="Joergensen T.S."/>
            <person name="Alvarez Arevalo M."/>
            <person name="Sterndorff E.B."/>
            <person name="Faurdal D."/>
            <person name="Vuksanovic O."/>
            <person name="Mourched A.-S."/>
            <person name="Charusanti P."/>
            <person name="Shaw S."/>
            <person name="Blin K."/>
            <person name="Weber T."/>
        </authorList>
    </citation>
    <scope>NUCLEOTIDE SEQUENCE [LARGE SCALE GENOMIC DNA]</scope>
    <source>
        <strain evidence="1 2">NBC_00319</strain>
    </source>
</reference>
<dbReference type="AlphaFoldDB" id="A0AAU4K012"/>
<dbReference type="KEGG" id="whr:OG579_16970"/>
<accession>A0AAU4K012</accession>
<dbReference type="RefSeq" id="WP_328856888.1">
    <property type="nucleotide sequence ID" value="NZ_CP108021.1"/>
</dbReference>
<protein>
    <submittedName>
        <fullName evidence="1">Terminase family protein</fullName>
    </submittedName>
</protein>
<evidence type="ECO:0000313" key="2">
    <source>
        <dbReference type="Proteomes" id="UP001432128"/>
    </source>
</evidence>
<dbReference type="Proteomes" id="UP001432128">
    <property type="component" value="Chromosome"/>
</dbReference>
<dbReference type="EMBL" id="CP108021">
    <property type="protein sequence ID" value="WUM19379.1"/>
    <property type="molecule type" value="Genomic_DNA"/>
</dbReference>
<sequence>MSTAADAAAILEKINRRRQLTEALIHAGRFDNIGPAKLAETIHRPPMFVRRAHIDLINRELTRLLIDPDGALMIFTPPRVGKSTMVSRYFPFWWLGNIPTAPIMLGSYGLSLAMRHAAACRAMVETYGQLYGLSLSPTQATKSDWQIEHYGGGMMARGVGGGMTGQDMALGIIDDPVKDRAAAESETIRKSVVDWYSGSWTSRKVPGTREVLVMTRWRADDLAGVLLDRDGRVEEGGRWRVVHLPAIAMEPDPEKGVPPDPLGRDPGQPLTFPTIDPDDTKGLLAHWAKRRAGSSSRDWNALYQGVPFDAEGALLTEHQIRDHTATPPEPGSEHVVRAAVGVDPSGGGRDTAGIVGGVLDDGGRMWWVADRTARMSAEKWSREACLMAVEIRATRIVVEANYGGDATTTLIRQAWDHLVRDGEIPAGMLCPLIVPVHSRQSKVLRAEPIAQAVTTDRAWFAPGLQQFTDEWQLWTPGSKYSPGALDAGVHVAWDLLPPIARGSAVTTAAGRSRTEIAQGASLLKRRR</sequence>
<organism evidence="1 2">
    <name type="scientific">Williamsia herbipolensis</name>
    <dbReference type="NCBI Taxonomy" id="1603258"/>
    <lineage>
        <taxon>Bacteria</taxon>
        <taxon>Bacillati</taxon>
        <taxon>Actinomycetota</taxon>
        <taxon>Actinomycetes</taxon>
        <taxon>Mycobacteriales</taxon>
        <taxon>Nocardiaceae</taxon>
        <taxon>Williamsia</taxon>
    </lineage>
</organism>
<evidence type="ECO:0000313" key="1">
    <source>
        <dbReference type="EMBL" id="WUM19379.1"/>
    </source>
</evidence>
<name>A0AAU4K012_9NOCA</name>
<keyword evidence="2" id="KW-1185">Reference proteome</keyword>